<dbReference type="STRING" id="1108050.A0A0B7G484"/>
<feature type="domain" description="RING-type" evidence="10">
    <location>
        <begin position="103"/>
        <end position="315"/>
    </location>
</feature>
<sequence>MIMSWYFSSPTEAGQGVGDEYCTISLNPFKSSPATERILTPDQVLLSRSKITYLGQNTYRPKRASVRRKPGPSTSTKELQSVTTNTTRQPNSTKDLLRKPLPPRPVCAVCLVDAKPRDLLRPASSCKHERLICASCLGKYVVQTVMVEGLTKVVCPSMGCEAVLKYEEVIKYIEKDMECLGRFNDIITQRYTVYEWYPCPKCNEGQIHSKKSGPIITCDYCYEKSCFAHGEPWNECPICKRSTGKVLSQIEEKDEEEHVATDYKRCPNPTCGLPVGNVSGSNYMVCCCGHEFCWECLEDFVLILQKGRHLHDPDCSHYIKAGSIASSLELNIPQKNTPVTDLPGTLIPRMPYRTLERVPPPLNIQNRAGLTATAKTLTSKLRRLVLPIRG</sequence>
<gene>
    <name evidence="11" type="ORF">RSOLAG1IB_05357</name>
</gene>
<evidence type="ECO:0000256" key="3">
    <source>
        <dbReference type="ARBA" id="ARBA00022679"/>
    </source>
</evidence>
<keyword evidence="5" id="KW-0677">Repeat</keyword>
<protein>
    <recommendedName>
        <fullName evidence="2">RBR-type E3 ubiquitin transferase</fullName>
        <ecNumber evidence="2">2.3.2.31</ecNumber>
    </recommendedName>
</protein>
<dbReference type="GO" id="GO:0016567">
    <property type="term" value="P:protein ubiquitination"/>
    <property type="evidence" value="ECO:0007669"/>
    <property type="project" value="InterPro"/>
</dbReference>
<dbReference type="EC" id="2.3.2.31" evidence="2"/>
<dbReference type="SUPFAM" id="SSF57850">
    <property type="entry name" value="RING/U-box"/>
    <property type="match status" value="3"/>
</dbReference>
<accession>A0A0B7G484</accession>
<organism evidence="11 12">
    <name type="scientific">Thanatephorus cucumeris (strain AG1-IB / isolate 7/3/14)</name>
    <name type="common">Lettuce bottom rot fungus</name>
    <name type="synonym">Rhizoctonia solani</name>
    <dbReference type="NCBI Taxonomy" id="1108050"/>
    <lineage>
        <taxon>Eukaryota</taxon>
        <taxon>Fungi</taxon>
        <taxon>Dikarya</taxon>
        <taxon>Basidiomycota</taxon>
        <taxon>Agaricomycotina</taxon>
        <taxon>Agaricomycetes</taxon>
        <taxon>Cantharellales</taxon>
        <taxon>Ceratobasidiaceae</taxon>
        <taxon>Rhizoctonia</taxon>
        <taxon>Rhizoctonia solani AG-1</taxon>
    </lineage>
</organism>
<evidence type="ECO:0000259" key="10">
    <source>
        <dbReference type="PROSITE" id="PS51873"/>
    </source>
</evidence>
<dbReference type="PROSITE" id="PS51873">
    <property type="entry name" value="TRIAD"/>
    <property type="match status" value="1"/>
</dbReference>
<keyword evidence="8" id="KW-0862">Zinc</keyword>
<name>A0A0B7G484_THACB</name>
<evidence type="ECO:0000256" key="2">
    <source>
        <dbReference type="ARBA" id="ARBA00012251"/>
    </source>
</evidence>
<proteinExistence type="predicted"/>
<keyword evidence="6" id="KW-0863">Zinc-finger</keyword>
<dbReference type="PANTHER" id="PTHR11685">
    <property type="entry name" value="RBR FAMILY RING FINGER AND IBR DOMAIN-CONTAINING"/>
    <property type="match status" value="1"/>
</dbReference>
<evidence type="ECO:0000313" key="12">
    <source>
        <dbReference type="Proteomes" id="UP000059188"/>
    </source>
</evidence>
<keyword evidence="3" id="KW-0808">Transferase</keyword>
<comment type="catalytic activity">
    <reaction evidence="1">
        <text>[E2 ubiquitin-conjugating enzyme]-S-ubiquitinyl-L-cysteine + [acceptor protein]-L-lysine = [E2 ubiquitin-conjugating enzyme]-L-cysteine + [acceptor protein]-N(6)-ubiquitinyl-L-lysine.</text>
        <dbReference type="EC" id="2.3.2.31"/>
    </reaction>
</comment>
<dbReference type="SMART" id="SM00647">
    <property type="entry name" value="IBR"/>
    <property type="match status" value="1"/>
</dbReference>
<dbReference type="Pfam" id="PF01485">
    <property type="entry name" value="IBR"/>
    <property type="match status" value="1"/>
</dbReference>
<dbReference type="Gene3D" id="1.20.120.1750">
    <property type="match status" value="1"/>
</dbReference>
<dbReference type="GO" id="GO:0008270">
    <property type="term" value="F:zinc ion binding"/>
    <property type="evidence" value="ECO:0007669"/>
    <property type="project" value="UniProtKB-KW"/>
</dbReference>
<evidence type="ECO:0000313" key="11">
    <source>
        <dbReference type="EMBL" id="CEL63313.1"/>
    </source>
</evidence>
<dbReference type="Gene3D" id="3.30.40.10">
    <property type="entry name" value="Zinc/RING finger domain, C3HC4 (zinc finger)"/>
    <property type="match status" value="1"/>
</dbReference>
<dbReference type="InterPro" id="IPR031127">
    <property type="entry name" value="E3_UB_ligase_RBR"/>
</dbReference>
<evidence type="ECO:0000256" key="9">
    <source>
        <dbReference type="SAM" id="MobiDB-lite"/>
    </source>
</evidence>
<evidence type="ECO:0000256" key="7">
    <source>
        <dbReference type="ARBA" id="ARBA00022786"/>
    </source>
</evidence>
<feature type="region of interest" description="Disordered" evidence="9">
    <location>
        <begin position="61"/>
        <end position="96"/>
    </location>
</feature>
<keyword evidence="4" id="KW-0479">Metal-binding</keyword>
<evidence type="ECO:0000256" key="4">
    <source>
        <dbReference type="ARBA" id="ARBA00022723"/>
    </source>
</evidence>
<evidence type="ECO:0000256" key="1">
    <source>
        <dbReference type="ARBA" id="ARBA00001798"/>
    </source>
</evidence>
<dbReference type="InterPro" id="IPR002867">
    <property type="entry name" value="IBR_dom"/>
</dbReference>
<dbReference type="OrthoDB" id="1431934at2759"/>
<evidence type="ECO:0000256" key="6">
    <source>
        <dbReference type="ARBA" id="ARBA00022771"/>
    </source>
</evidence>
<dbReference type="InterPro" id="IPR013083">
    <property type="entry name" value="Znf_RING/FYVE/PHD"/>
</dbReference>
<dbReference type="InterPro" id="IPR044066">
    <property type="entry name" value="TRIAD_supradom"/>
</dbReference>
<keyword evidence="12" id="KW-1185">Reference proteome</keyword>
<dbReference type="Proteomes" id="UP000059188">
    <property type="component" value="Unassembled WGS sequence"/>
</dbReference>
<keyword evidence="7" id="KW-0833">Ubl conjugation pathway</keyword>
<reference evidence="11 12" key="1">
    <citation type="submission" date="2014-11" db="EMBL/GenBank/DDBJ databases">
        <authorList>
            <person name="Wibberg Daniel"/>
        </authorList>
    </citation>
    <scope>NUCLEOTIDE SEQUENCE [LARGE SCALE GENOMIC DNA]</scope>
    <source>
        <strain evidence="11">Rhizoctonia solani AG1-IB 7/3/14</strain>
    </source>
</reference>
<dbReference type="GO" id="GO:0061630">
    <property type="term" value="F:ubiquitin protein ligase activity"/>
    <property type="evidence" value="ECO:0007669"/>
    <property type="project" value="UniProtKB-EC"/>
</dbReference>
<feature type="compositionally biased region" description="Basic residues" evidence="9">
    <location>
        <begin position="61"/>
        <end position="70"/>
    </location>
</feature>
<evidence type="ECO:0000256" key="5">
    <source>
        <dbReference type="ARBA" id="ARBA00022737"/>
    </source>
</evidence>
<dbReference type="AlphaFoldDB" id="A0A0B7G484"/>
<evidence type="ECO:0000256" key="8">
    <source>
        <dbReference type="ARBA" id="ARBA00022833"/>
    </source>
</evidence>
<feature type="compositionally biased region" description="Polar residues" evidence="9">
    <location>
        <begin position="72"/>
        <end position="94"/>
    </location>
</feature>
<dbReference type="EMBL" id="LN679107">
    <property type="protein sequence ID" value="CEL63313.1"/>
    <property type="molecule type" value="Genomic_DNA"/>
</dbReference>